<dbReference type="InterPro" id="IPR014710">
    <property type="entry name" value="RmlC-like_jellyroll"/>
</dbReference>
<dbReference type="GO" id="GO:0019237">
    <property type="term" value="F:centromeric DNA binding"/>
    <property type="evidence" value="ECO:0007669"/>
    <property type="project" value="InterPro"/>
</dbReference>
<dbReference type="AlphaFoldDB" id="A0A4Q1BR93"/>
<dbReference type="Pfam" id="PF11699">
    <property type="entry name" value="CENP-C_C"/>
    <property type="match status" value="1"/>
</dbReference>
<dbReference type="VEuPathDB" id="FungiDB:TREMEDRAFT_70107"/>
<feature type="compositionally biased region" description="Low complexity" evidence="7">
    <location>
        <begin position="1"/>
        <end position="10"/>
    </location>
</feature>
<evidence type="ECO:0000256" key="7">
    <source>
        <dbReference type="SAM" id="MobiDB-lite"/>
    </source>
</evidence>
<dbReference type="PANTHER" id="PTHR16684:SF11">
    <property type="entry name" value="CENTROMERE PROTEIN C"/>
    <property type="match status" value="1"/>
</dbReference>
<dbReference type="FunFam" id="2.60.120.10:FF:000033">
    <property type="entry name" value="Centromere protein C 1"/>
    <property type="match status" value="1"/>
</dbReference>
<dbReference type="OMA" id="CHGRVQV"/>
<comment type="caution">
    <text evidence="9">The sequence shown here is derived from an EMBL/GenBank/DDBJ whole genome shotgun (WGS) entry which is preliminary data.</text>
</comment>
<dbReference type="Proteomes" id="UP000289152">
    <property type="component" value="Unassembled WGS sequence"/>
</dbReference>
<dbReference type="OrthoDB" id="1939643at2759"/>
<keyword evidence="10" id="KW-1185">Reference proteome</keyword>
<dbReference type="GO" id="GO:0051455">
    <property type="term" value="P:spindle attachment to meiosis I kinetochore"/>
    <property type="evidence" value="ECO:0007669"/>
    <property type="project" value="TreeGrafter"/>
</dbReference>
<feature type="domain" description="Mif2/CENP-C cupin" evidence="8">
    <location>
        <begin position="479"/>
        <end position="565"/>
    </location>
</feature>
<evidence type="ECO:0000256" key="4">
    <source>
        <dbReference type="ARBA" id="ARBA00023242"/>
    </source>
</evidence>
<evidence type="ECO:0000259" key="8">
    <source>
        <dbReference type="Pfam" id="PF11699"/>
    </source>
</evidence>
<reference evidence="9 10" key="1">
    <citation type="submission" date="2016-06" db="EMBL/GenBank/DDBJ databases">
        <title>Evolution of pathogenesis and genome organization in the Tremellales.</title>
        <authorList>
            <person name="Cuomo C."/>
            <person name="Litvintseva A."/>
            <person name="Heitman J."/>
            <person name="Chen Y."/>
            <person name="Sun S."/>
            <person name="Springer D."/>
            <person name="Dromer F."/>
            <person name="Young S."/>
            <person name="Zeng Q."/>
            <person name="Chapman S."/>
            <person name="Gujja S."/>
            <person name="Saif S."/>
            <person name="Birren B."/>
        </authorList>
    </citation>
    <scope>NUCLEOTIDE SEQUENCE [LARGE SCALE GENOMIC DNA]</scope>
    <source>
        <strain evidence="9 10">ATCC 28783</strain>
    </source>
</reference>
<dbReference type="InterPro" id="IPR025974">
    <property type="entry name" value="Mif2/CENP-C_cupin"/>
</dbReference>
<dbReference type="EMBL" id="SDIL01000018">
    <property type="protein sequence ID" value="RXK40464.1"/>
    <property type="molecule type" value="Genomic_DNA"/>
</dbReference>
<organism evidence="9 10">
    <name type="scientific">Tremella mesenterica</name>
    <name type="common">Jelly fungus</name>
    <dbReference type="NCBI Taxonomy" id="5217"/>
    <lineage>
        <taxon>Eukaryota</taxon>
        <taxon>Fungi</taxon>
        <taxon>Dikarya</taxon>
        <taxon>Basidiomycota</taxon>
        <taxon>Agaricomycotina</taxon>
        <taxon>Tremellomycetes</taxon>
        <taxon>Tremellales</taxon>
        <taxon>Tremellaceae</taxon>
        <taxon>Tremella</taxon>
    </lineage>
</organism>
<dbReference type="STRING" id="5217.A0A4Q1BR93"/>
<evidence type="ECO:0000256" key="3">
    <source>
        <dbReference type="ARBA" id="ARBA00023125"/>
    </source>
</evidence>
<evidence type="ECO:0000256" key="6">
    <source>
        <dbReference type="ARBA" id="ARBA00075033"/>
    </source>
</evidence>
<dbReference type="GO" id="GO:0051315">
    <property type="term" value="P:attachment of mitotic spindle microtubules to kinetochore"/>
    <property type="evidence" value="ECO:0007669"/>
    <property type="project" value="TreeGrafter"/>
</dbReference>
<dbReference type="GO" id="GO:0051382">
    <property type="term" value="P:kinetochore assembly"/>
    <property type="evidence" value="ECO:0007669"/>
    <property type="project" value="InterPro"/>
</dbReference>
<feature type="region of interest" description="Disordered" evidence="7">
    <location>
        <begin position="406"/>
        <end position="444"/>
    </location>
</feature>
<evidence type="ECO:0000256" key="5">
    <source>
        <dbReference type="ARBA" id="ARBA00057947"/>
    </source>
</evidence>
<keyword evidence="4" id="KW-0539">Nucleus</keyword>
<feature type="region of interest" description="Disordered" evidence="7">
    <location>
        <begin position="573"/>
        <end position="592"/>
    </location>
</feature>
<comment type="function">
    <text evidence="5">Component of the kinetochore, a multiprotein complex that assembles on centromeric DNA and attaches chromosomes to spindle microtubules, mediating chromosome segregation and sister chromatid segregation during meiosis and mitosis. Component of the inner kinetochore constitutive centromere-associated network (CCAN), which serves as a structural platform for outer kinetochore assembly.</text>
</comment>
<protein>
    <recommendedName>
        <fullName evidence="6">CENP-C homolog</fullName>
    </recommendedName>
</protein>
<dbReference type="InterPro" id="IPR028386">
    <property type="entry name" value="CENP-C/Mif2/cnp3"/>
</dbReference>
<keyword evidence="3" id="KW-0238">DNA-binding</keyword>
<proteinExistence type="inferred from homology"/>
<dbReference type="SUPFAM" id="SSF51182">
    <property type="entry name" value="RmlC-like cupins"/>
    <property type="match status" value="1"/>
</dbReference>
<comment type="subcellular location">
    <subcellularLocation>
        <location evidence="1">Nucleus</location>
    </subcellularLocation>
</comment>
<feature type="region of interest" description="Disordered" evidence="7">
    <location>
        <begin position="1"/>
        <end position="338"/>
    </location>
</feature>
<name>A0A4Q1BR93_TREME</name>
<dbReference type="InParanoid" id="A0A4Q1BR93"/>
<dbReference type="InterPro" id="IPR011051">
    <property type="entry name" value="RmlC_Cupin_sf"/>
</dbReference>
<accession>A0A4Q1BR93</accession>
<dbReference type="GO" id="GO:0000776">
    <property type="term" value="C:kinetochore"/>
    <property type="evidence" value="ECO:0007669"/>
    <property type="project" value="InterPro"/>
</dbReference>
<dbReference type="PANTHER" id="PTHR16684">
    <property type="entry name" value="CENTROMERE PROTEIN C"/>
    <property type="match status" value="1"/>
</dbReference>
<evidence type="ECO:0000313" key="10">
    <source>
        <dbReference type="Proteomes" id="UP000289152"/>
    </source>
</evidence>
<sequence length="592" mass="65796">MATQTTPGGTRRPRLEKAYVPFNAQPKAVGTRSGAPMPTNVPRRSDGFEDPDAFFKSPASEHPFRGRKSIIDTPGTVTSVGTVRRGRMSELVPDDDDDPFAEDLLGDEDDLARATPPPFFSKHNPPSVRLPKTSRLPPASPSVRYGDIPSPQKNSPYKSPRKSITAANRARRSSSTPPPEAELGIDELESTYVSQPDDTPPPPSRRKRRISDDDEVEPEVARHQTNRSSMMNKRTVQTEESDDEDAAGRSIMYDTGHEPEFDDPPTGFNGDAPDDMDLEDEQEMEDGEEEQEQEQEPQAESSKSGRKRARSKKDQGDSRKTKMPVKRGPISRVLGQEKHAIRKRISELEDDPDNDGVSGDFIVRRSGRKHFAPLAWWRGEKFSYKRGDKLAIIKEIVKVPEEVPEPLSSRYKPSRTGRSQSVKMESADVAEPEGLGWDNQTDPIGIVKDYPSGAEAKRRIAFPQSRLSPKPSETPGGHFLYQKVFGEEQFIAAGVIYIPVGGIKPGKHSKDNAYIFYVIAGAVNVKVHRTSFVMGVGSMFRVPRGNHYSIENISPNTQVQLFFAQARKLRSTEEEDTMADGVEEVEGETVAE</sequence>
<evidence type="ECO:0000313" key="9">
    <source>
        <dbReference type="EMBL" id="RXK40464.1"/>
    </source>
</evidence>
<feature type="compositionally biased region" description="Acidic residues" evidence="7">
    <location>
        <begin position="92"/>
        <end position="110"/>
    </location>
</feature>
<gene>
    <name evidence="9" type="ORF">M231_02297</name>
</gene>
<comment type="similarity">
    <text evidence="2">Belongs to the CENP-C/MIF2 family.</text>
</comment>
<evidence type="ECO:0000256" key="1">
    <source>
        <dbReference type="ARBA" id="ARBA00004123"/>
    </source>
</evidence>
<evidence type="ECO:0000256" key="2">
    <source>
        <dbReference type="ARBA" id="ARBA00010291"/>
    </source>
</evidence>
<dbReference type="CDD" id="cd06993">
    <property type="entry name" value="cupin_CENP-C_C"/>
    <property type="match status" value="1"/>
</dbReference>
<feature type="compositionally biased region" description="Acidic residues" evidence="7">
    <location>
        <begin position="272"/>
        <end position="297"/>
    </location>
</feature>
<dbReference type="GO" id="GO:0005634">
    <property type="term" value="C:nucleus"/>
    <property type="evidence" value="ECO:0007669"/>
    <property type="project" value="UniProtKB-SubCell"/>
</dbReference>
<feature type="compositionally biased region" description="Polar residues" evidence="7">
    <location>
        <begin position="226"/>
        <end position="235"/>
    </location>
</feature>
<dbReference type="Gene3D" id="2.60.120.10">
    <property type="entry name" value="Jelly Rolls"/>
    <property type="match status" value="1"/>
</dbReference>